<evidence type="ECO:0000313" key="1">
    <source>
        <dbReference type="EMBL" id="KAJ1938588.1"/>
    </source>
</evidence>
<name>A0ACC1J5P5_9FUNG</name>
<gene>
    <name evidence="1" type="ORF">FBU59_004393</name>
</gene>
<dbReference type="EMBL" id="JANBPW010003118">
    <property type="protein sequence ID" value="KAJ1938588.1"/>
    <property type="molecule type" value="Genomic_DNA"/>
</dbReference>
<organism evidence="1 2">
    <name type="scientific">Linderina macrospora</name>
    <dbReference type="NCBI Taxonomy" id="4868"/>
    <lineage>
        <taxon>Eukaryota</taxon>
        <taxon>Fungi</taxon>
        <taxon>Fungi incertae sedis</taxon>
        <taxon>Zoopagomycota</taxon>
        <taxon>Kickxellomycotina</taxon>
        <taxon>Kickxellomycetes</taxon>
        <taxon>Kickxellales</taxon>
        <taxon>Kickxellaceae</taxon>
        <taxon>Linderina</taxon>
    </lineage>
</organism>
<comment type="caution">
    <text evidence="1">The sequence shown here is derived from an EMBL/GenBank/DDBJ whole genome shotgun (WGS) entry which is preliminary data.</text>
</comment>
<protein>
    <submittedName>
        <fullName evidence="1">Uncharacterized protein</fullName>
    </submittedName>
</protein>
<sequence length="121" mass="14230">MKNAKITDLSEIFEYSPEEYTQQVNYSTDDFHYLVPTYLRRRNTEESISDDGVRELNEQQIGASMQYIPRDRDMLLDAPNPYNAKGRAHHGRAKHDRNNSVNRLYRKVSGMFAPRRKFSSI</sequence>
<reference evidence="1" key="1">
    <citation type="submission" date="2022-07" db="EMBL/GenBank/DDBJ databases">
        <title>Phylogenomic reconstructions and comparative analyses of Kickxellomycotina fungi.</title>
        <authorList>
            <person name="Reynolds N.K."/>
            <person name="Stajich J.E."/>
            <person name="Barry K."/>
            <person name="Grigoriev I.V."/>
            <person name="Crous P."/>
            <person name="Smith M.E."/>
        </authorList>
    </citation>
    <scope>NUCLEOTIDE SEQUENCE</scope>
    <source>
        <strain evidence="1">NRRL 5244</strain>
    </source>
</reference>
<accession>A0ACC1J5P5</accession>
<evidence type="ECO:0000313" key="2">
    <source>
        <dbReference type="Proteomes" id="UP001150603"/>
    </source>
</evidence>
<proteinExistence type="predicted"/>
<dbReference type="Proteomes" id="UP001150603">
    <property type="component" value="Unassembled WGS sequence"/>
</dbReference>
<keyword evidence="2" id="KW-1185">Reference proteome</keyword>